<keyword evidence="2" id="KW-0378">Hydrolase</keyword>
<proteinExistence type="predicted"/>
<dbReference type="Pfam" id="PF01979">
    <property type="entry name" value="Amidohydro_1"/>
    <property type="match status" value="1"/>
</dbReference>
<dbReference type="InterPro" id="IPR006680">
    <property type="entry name" value="Amidohydro-rel"/>
</dbReference>
<dbReference type="AlphaFoldDB" id="A0A075GUX5"/>
<accession>A0A075GUX5</accession>
<feature type="domain" description="Amidohydrolase-related" evidence="1">
    <location>
        <begin position="189"/>
        <end position="285"/>
    </location>
</feature>
<organism evidence="2">
    <name type="scientific">uncultured marine group II/III euryarchaeote KM3_18_H05</name>
    <dbReference type="NCBI Taxonomy" id="1457957"/>
    <lineage>
        <taxon>Archaea</taxon>
        <taxon>Methanobacteriati</taxon>
        <taxon>Methanobacteriota</taxon>
        <taxon>environmental samples</taxon>
    </lineage>
</organism>
<dbReference type="Gene3D" id="3.20.20.140">
    <property type="entry name" value="Metal-dependent hydrolases"/>
    <property type="match status" value="2"/>
</dbReference>
<dbReference type="GO" id="GO:0016787">
    <property type="term" value="F:hydrolase activity"/>
    <property type="evidence" value="ECO:0007669"/>
    <property type="project" value="UniProtKB-KW"/>
</dbReference>
<dbReference type="PANTHER" id="PTHR43794:SF5">
    <property type="entry name" value="CHLOROHYDROLASE FAMILY PROTEIN"/>
    <property type="match status" value="1"/>
</dbReference>
<evidence type="ECO:0000259" key="1">
    <source>
        <dbReference type="Pfam" id="PF01979"/>
    </source>
</evidence>
<evidence type="ECO:0000313" key="2">
    <source>
        <dbReference type="EMBL" id="AIF06117.1"/>
    </source>
</evidence>
<name>A0A075GUX5_9EURY</name>
<reference evidence="2" key="1">
    <citation type="journal article" date="2014" name="Genome Biol. Evol.">
        <title>Pangenome evidence for extensive interdomain horizontal transfer affecting lineage core and shell genes in uncultured planktonic thaumarchaeota and euryarchaeota.</title>
        <authorList>
            <person name="Deschamps P."/>
            <person name="Zivanovic Y."/>
            <person name="Moreira D."/>
            <person name="Rodriguez-Valera F."/>
            <person name="Lopez-Garcia P."/>
        </authorList>
    </citation>
    <scope>NUCLEOTIDE SEQUENCE</scope>
</reference>
<dbReference type="InterPro" id="IPR032466">
    <property type="entry name" value="Metal_Hydrolase"/>
</dbReference>
<dbReference type="PANTHER" id="PTHR43794">
    <property type="entry name" value="AMINOHYDROLASE SSNA-RELATED"/>
    <property type="match status" value="1"/>
</dbReference>
<dbReference type="InterPro" id="IPR050287">
    <property type="entry name" value="MTA/SAH_deaminase"/>
</dbReference>
<sequence>MRWAGPLLRRGGFVDGWFDPESGEEGEGTPHDDVLEGIILPPFRNCHTHLGDTLARDGVPDMSLAELVGPGGFKHRWLAEADVPASITAGLREAASSGTALLLDFREGGEPGLAQLGQGAADAGWGVDEGAPQVVPFGRAIGGRPLPGRHAGLPGLADLPPGEGHRMVIEARTAGGLVALHFSEGEHESVEHMLELGPDILVHLCHASAEDLRAIAGNGIGVVVCPRSNARFGLRPPLEELLELGADVGLGTDNGMSCTLDMLEELRFCREAFPDVAPETLLRLTCRGLDETLKKAAKCDRSSPLPAGRILISQHRTNPLKAVFDPQARVLEMRFICG</sequence>
<dbReference type="SUPFAM" id="SSF51556">
    <property type="entry name" value="Metallo-dependent hydrolases"/>
    <property type="match status" value="1"/>
</dbReference>
<dbReference type="EMBL" id="KF900759">
    <property type="protein sequence ID" value="AIF06117.1"/>
    <property type="molecule type" value="Genomic_DNA"/>
</dbReference>
<protein>
    <submittedName>
        <fullName evidence="2">Putative amidohydrolase</fullName>
    </submittedName>
</protein>